<dbReference type="EMBL" id="CBLX010000027">
    <property type="protein sequence ID" value="CDG41101.1"/>
    <property type="molecule type" value="Genomic_DNA"/>
</dbReference>
<evidence type="ECO:0000256" key="4">
    <source>
        <dbReference type="ARBA" id="ARBA00022386"/>
    </source>
</evidence>
<evidence type="ECO:0000313" key="16">
    <source>
        <dbReference type="EMBL" id="CDG41101.1"/>
    </source>
</evidence>
<keyword evidence="11" id="KW-0464">Manganese</keyword>
<evidence type="ECO:0000256" key="8">
    <source>
        <dbReference type="ARBA" id="ARBA00023125"/>
    </source>
</evidence>
<evidence type="ECO:0000256" key="6">
    <source>
        <dbReference type="ARBA" id="ARBA00022491"/>
    </source>
</evidence>
<evidence type="ECO:0000256" key="14">
    <source>
        <dbReference type="SAM" id="MobiDB-lite"/>
    </source>
</evidence>
<organism evidence="16 17">
    <name type="scientific">Asaia bogorensis</name>
    <dbReference type="NCBI Taxonomy" id="91915"/>
    <lineage>
        <taxon>Bacteria</taxon>
        <taxon>Pseudomonadati</taxon>
        <taxon>Pseudomonadota</taxon>
        <taxon>Alphaproteobacteria</taxon>
        <taxon>Acetobacterales</taxon>
        <taxon>Acetobacteraceae</taxon>
        <taxon>Asaia</taxon>
    </lineage>
</organism>
<dbReference type="AlphaFoldDB" id="A0A060QLV7"/>
<gene>
    <name evidence="16" type="ORF">ASAP_3056</name>
</gene>
<dbReference type="GO" id="GO:0005737">
    <property type="term" value="C:cytoplasm"/>
    <property type="evidence" value="ECO:0007669"/>
    <property type="project" value="UniProtKB-SubCell"/>
</dbReference>
<comment type="subcellular location">
    <subcellularLocation>
        <location evidence="1">Cytoplasm</location>
    </subcellularLocation>
</comment>
<keyword evidence="8" id="KW-0238">DNA-binding</keyword>
<dbReference type="Pfam" id="PF02742">
    <property type="entry name" value="Fe_dep_repr_C"/>
    <property type="match status" value="1"/>
</dbReference>
<dbReference type="eggNOG" id="COG1321">
    <property type="taxonomic scope" value="Bacteria"/>
</dbReference>
<dbReference type="SMART" id="SM00529">
    <property type="entry name" value="HTH_DTXR"/>
    <property type="match status" value="1"/>
</dbReference>
<keyword evidence="6" id="KW-0678">Repressor</keyword>
<accession>A0A060QLV7</accession>
<keyword evidence="5" id="KW-0963">Cytoplasm</keyword>
<dbReference type="InterPro" id="IPR036388">
    <property type="entry name" value="WH-like_DNA-bd_sf"/>
</dbReference>
<dbReference type="NCBIfam" id="NF008273">
    <property type="entry name" value="PRK11050.1"/>
    <property type="match status" value="1"/>
</dbReference>
<reference evidence="16 17" key="2">
    <citation type="journal article" date="2014" name="PLoS ONE">
        <title>Evolution of mitochondria reconstructed from the energy metabolism of living bacteria.</title>
        <authorList>
            <person name="Degli Esposti M."/>
            <person name="Chouaia B."/>
            <person name="Comandatore F."/>
            <person name="Crotti E."/>
            <person name="Sassera D."/>
            <person name="Lievens P.M."/>
            <person name="Daffonchio D."/>
            <person name="Bandi C."/>
        </authorList>
    </citation>
    <scope>NUCLEOTIDE SEQUENCE [LARGE SCALE GENOMIC DNA]</scope>
    <source>
        <strain evidence="16 17">SF2.1</strain>
    </source>
</reference>
<comment type="similarity">
    <text evidence="2">Belongs to the DtxR/MntR family.</text>
</comment>
<evidence type="ECO:0000256" key="9">
    <source>
        <dbReference type="ARBA" id="ARBA00023159"/>
    </source>
</evidence>
<evidence type="ECO:0000313" key="17">
    <source>
        <dbReference type="Proteomes" id="UP000027583"/>
    </source>
</evidence>
<sequence length="213" mass="23167">MTPPVFGLRRIGATVELARLICDEKPMNGGKTRSGKDAGGKADVKPGEKAFALPGLPDSGAGDMTLPDIDTQSEGFRLNRAARRNALIEDYVELIADLLAEGHEARQVDIATRLGVSQPTVAKMLTRLANEGYVHRRPYRGVFLTEMGQDVANQAKNRHQIVENFLRALGISEETVRVDAEGIEHYVSDETLAAFHKALEAGLTAFMTPSPRS</sequence>
<dbReference type="GO" id="GO:0003677">
    <property type="term" value="F:DNA binding"/>
    <property type="evidence" value="ECO:0007669"/>
    <property type="project" value="UniProtKB-KW"/>
</dbReference>
<dbReference type="InterPro" id="IPR036421">
    <property type="entry name" value="Fe_dep_repressor_sf"/>
</dbReference>
<evidence type="ECO:0000256" key="13">
    <source>
        <dbReference type="ARBA" id="ARBA00032593"/>
    </source>
</evidence>
<dbReference type="Gene3D" id="1.10.60.10">
    <property type="entry name" value="Iron dependent repressor, metal binding and dimerisation domain"/>
    <property type="match status" value="1"/>
</dbReference>
<dbReference type="GO" id="GO:0046914">
    <property type="term" value="F:transition metal ion binding"/>
    <property type="evidence" value="ECO:0007669"/>
    <property type="project" value="InterPro"/>
</dbReference>
<dbReference type="InterPro" id="IPR001367">
    <property type="entry name" value="Fe_dep_repressor"/>
</dbReference>
<evidence type="ECO:0000256" key="12">
    <source>
        <dbReference type="ARBA" id="ARBA00025185"/>
    </source>
</evidence>
<evidence type="ECO:0000259" key="15">
    <source>
        <dbReference type="PROSITE" id="PS50944"/>
    </source>
</evidence>
<comment type="function">
    <text evidence="12">In the presence of manganese, represses expression of mntH and mntS. Up-regulates expression of mntP.</text>
</comment>
<dbReference type="GO" id="GO:0046983">
    <property type="term" value="F:protein dimerization activity"/>
    <property type="evidence" value="ECO:0007669"/>
    <property type="project" value="InterPro"/>
</dbReference>
<dbReference type="SUPFAM" id="SSF46785">
    <property type="entry name" value="Winged helix' DNA-binding domain"/>
    <property type="match status" value="1"/>
</dbReference>
<dbReference type="Proteomes" id="UP000027583">
    <property type="component" value="Unassembled WGS sequence"/>
</dbReference>
<keyword evidence="9" id="KW-0010">Activator</keyword>
<evidence type="ECO:0000256" key="7">
    <source>
        <dbReference type="ARBA" id="ARBA00023015"/>
    </source>
</evidence>
<feature type="compositionally biased region" description="Basic and acidic residues" evidence="14">
    <location>
        <begin position="34"/>
        <end position="48"/>
    </location>
</feature>
<feature type="region of interest" description="Disordered" evidence="14">
    <location>
        <begin position="25"/>
        <end position="67"/>
    </location>
</feature>
<comment type="subunit">
    <text evidence="3">Homodimer.</text>
</comment>
<dbReference type="InterPro" id="IPR036390">
    <property type="entry name" value="WH_DNA-bd_sf"/>
</dbReference>
<dbReference type="InterPro" id="IPR022687">
    <property type="entry name" value="HTH_DTXR"/>
</dbReference>
<dbReference type="InterPro" id="IPR022689">
    <property type="entry name" value="Iron_dep_repressor"/>
</dbReference>
<keyword evidence="7" id="KW-0805">Transcription regulation</keyword>
<dbReference type="Pfam" id="PF01325">
    <property type="entry name" value="Fe_dep_repress"/>
    <property type="match status" value="1"/>
</dbReference>
<reference evidence="16 17" key="1">
    <citation type="journal article" date="2014" name="Genome Biol. Evol.">
        <title>Acetic acid bacteria genomes reveal functional traits for adaptation to life in insect guts.</title>
        <authorList>
            <person name="Chouaia B."/>
            <person name="Gaiarsa S."/>
            <person name="Crotti E."/>
            <person name="Comandatore F."/>
            <person name="Degli Esposti M."/>
            <person name="Ricci I."/>
            <person name="Alma A."/>
            <person name="Favia G."/>
            <person name="Bandi C."/>
            <person name="Daffonchio D."/>
        </authorList>
    </citation>
    <scope>NUCLEOTIDE SEQUENCE [LARGE SCALE GENOMIC DNA]</scope>
    <source>
        <strain evidence="16 17">SF2.1</strain>
    </source>
</reference>
<comment type="caution">
    <text evidence="16">The sequence shown here is derived from an EMBL/GenBank/DDBJ whole genome shotgun (WGS) entry which is preliminary data.</text>
</comment>
<dbReference type="InterPro" id="IPR050536">
    <property type="entry name" value="DtxR_MntR_Metal-Reg"/>
</dbReference>
<feature type="domain" description="HTH dtxR-type" evidence="15">
    <location>
        <begin position="84"/>
        <end position="145"/>
    </location>
</feature>
<evidence type="ECO:0000256" key="5">
    <source>
        <dbReference type="ARBA" id="ARBA00022490"/>
    </source>
</evidence>
<protein>
    <recommendedName>
        <fullName evidence="4">Transcriptional regulator MntR</fullName>
    </recommendedName>
    <alternativeName>
        <fullName evidence="13">Manganese transport regulator</fullName>
    </alternativeName>
</protein>
<evidence type="ECO:0000256" key="11">
    <source>
        <dbReference type="ARBA" id="ARBA00023211"/>
    </source>
</evidence>
<keyword evidence="10" id="KW-0804">Transcription</keyword>
<dbReference type="PANTHER" id="PTHR33238">
    <property type="entry name" value="IRON (METAL) DEPENDENT REPRESSOR, DTXR FAMILY"/>
    <property type="match status" value="1"/>
</dbReference>
<evidence type="ECO:0000256" key="3">
    <source>
        <dbReference type="ARBA" id="ARBA00011738"/>
    </source>
</evidence>
<dbReference type="PANTHER" id="PTHR33238:SF11">
    <property type="entry name" value="TRANSCRIPTIONAL REGULATOR MNTR"/>
    <property type="match status" value="1"/>
</dbReference>
<dbReference type="PROSITE" id="PS50944">
    <property type="entry name" value="HTH_DTXR"/>
    <property type="match status" value="1"/>
</dbReference>
<name>A0A060QLV7_9PROT</name>
<evidence type="ECO:0000256" key="1">
    <source>
        <dbReference type="ARBA" id="ARBA00004496"/>
    </source>
</evidence>
<dbReference type="GO" id="GO:0003700">
    <property type="term" value="F:DNA-binding transcription factor activity"/>
    <property type="evidence" value="ECO:0007669"/>
    <property type="project" value="InterPro"/>
</dbReference>
<evidence type="ECO:0000256" key="10">
    <source>
        <dbReference type="ARBA" id="ARBA00023163"/>
    </source>
</evidence>
<evidence type="ECO:0000256" key="2">
    <source>
        <dbReference type="ARBA" id="ARBA00007871"/>
    </source>
</evidence>
<proteinExistence type="inferred from homology"/>
<dbReference type="Gene3D" id="1.10.10.10">
    <property type="entry name" value="Winged helix-like DNA-binding domain superfamily/Winged helix DNA-binding domain"/>
    <property type="match status" value="1"/>
</dbReference>